<dbReference type="InterPro" id="IPR010697">
    <property type="entry name" value="YspA"/>
</dbReference>
<dbReference type="RefSeq" id="WP_306978114.1">
    <property type="nucleotide sequence ID" value="NZ_JAUSTQ010000016.1"/>
</dbReference>
<reference evidence="1 2" key="1">
    <citation type="submission" date="2023-07" db="EMBL/GenBank/DDBJ databases">
        <title>Genomic Encyclopedia of Type Strains, Phase IV (KMG-IV): sequencing the most valuable type-strain genomes for metagenomic binning, comparative biology and taxonomic classification.</title>
        <authorList>
            <person name="Goeker M."/>
        </authorList>
    </citation>
    <scope>NUCLEOTIDE SEQUENCE [LARGE SCALE GENOMIC DNA]</scope>
    <source>
        <strain evidence="1 2">DSM 16460</strain>
    </source>
</reference>
<dbReference type="PANTHER" id="PTHR38440:SF1">
    <property type="entry name" value="UPF0398 PROTEIN SPR0331"/>
    <property type="match status" value="1"/>
</dbReference>
<dbReference type="Pfam" id="PF06908">
    <property type="entry name" value="YpsA"/>
    <property type="match status" value="1"/>
</dbReference>
<dbReference type="Gene3D" id="3.40.50.450">
    <property type="match status" value="1"/>
</dbReference>
<accession>A0ABT9VI98</accession>
<evidence type="ECO:0000313" key="1">
    <source>
        <dbReference type="EMBL" id="MDQ0160692.1"/>
    </source>
</evidence>
<dbReference type="PANTHER" id="PTHR38440">
    <property type="entry name" value="UPF0398 PROTEIN YPSA"/>
    <property type="match status" value="1"/>
</dbReference>
<name>A0ABT9VI98_9BACI</name>
<organism evidence="1 2">
    <name type="scientific">Alkalibacillus salilacus</name>
    <dbReference type="NCBI Taxonomy" id="284582"/>
    <lineage>
        <taxon>Bacteria</taxon>
        <taxon>Bacillati</taxon>
        <taxon>Bacillota</taxon>
        <taxon>Bacilli</taxon>
        <taxon>Bacillales</taxon>
        <taxon>Bacillaceae</taxon>
        <taxon>Alkalibacillus</taxon>
    </lineage>
</organism>
<dbReference type="NCBIfam" id="NF010181">
    <property type="entry name" value="PRK13660.1"/>
    <property type="match status" value="1"/>
</dbReference>
<keyword evidence="2" id="KW-1185">Reference proteome</keyword>
<gene>
    <name evidence="1" type="ORF">J2S77_002698</name>
</gene>
<comment type="caution">
    <text evidence="1">The sequence shown here is derived from an EMBL/GenBank/DDBJ whole genome shotgun (WGS) entry which is preliminary data.</text>
</comment>
<protein>
    <submittedName>
        <fullName evidence="1">Phage-like protein YoqJ</fullName>
    </submittedName>
</protein>
<sequence length="188" mass="22219">MNSIAIIGYKPHELNIFNEQDQKITVIQEAIKRQLVPLVEQGLEWIVISGQPGVEMWAFDVVQQLKNDYDLKIAVIPPFQNQDQVWNEEKQQKYQTMLLKADFSQPLTQKSYEGPSQYQTRDKWMLNKTDGCLIVYEDEYGGSPKYFHQLVLQYQEKKDYEMFQINAFDLEEIARDMQESGQFEYDQS</sequence>
<dbReference type="EMBL" id="JAUSTQ010000016">
    <property type="protein sequence ID" value="MDQ0160692.1"/>
    <property type="molecule type" value="Genomic_DNA"/>
</dbReference>
<dbReference type="Proteomes" id="UP001224359">
    <property type="component" value="Unassembled WGS sequence"/>
</dbReference>
<proteinExistence type="predicted"/>
<dbReference type="PIRSF" id="PIRSF021290">
    <property type="entry name" value="DUF1273"/>
    <property type="match status" value="1"/>
</dbReference>
<evidence type="ECO:0000313" key="2">
    <source>
        <dbReference type="Proteomes" id="UP001224359"/>
    </source>
</evidence>
<dbReference type="SUPFAM" id="SSF102405">
    <property type="entry name" value="MCP/YpsA-like"/>
    <property type="match status" value="1"/>
</dbReference>